<evidence type="ECO:0000256" key="2">
    <source>
        <dbReference type="ARBA" id="ARBA00022490"/>
    </source>
</evidence>
<feature type="binding site" evidence="9">
    <location>
        <begin position="70"/>
        <end position="77"/>
    </location>
    <ligand>
        <name>ATP</name>
        <dbReference type="ChEBI" id="CHEBI:30616"/>
    </ligand>
</feature>
<dbReference type="InterPro" id="IPR000253">
    <property type="entry name" value="FHA_dom"/>
</dbReference>
<feature type="compositionally biased region" description="Acidic residues" evidence="11">
    <location>
        <begin position="1299"/>
        <end position="1339"/>
    </location>
</feature>
<dbReference type="InterPro" id="IPR001752">
    <property type="entry name" value="Kinesin_motor_dom"/>
</dbReference>
<accession>A0ABZ2WUP2</accession>
<dbReference type="InterPro" id="IPR019821">
    <property type="entry name" value="Kinesin_motor_CS"/>
</dbReference>
<feature type="region of interest" description="Disordered" evidence="11">
    <location>
        <begin position="586"/>
        <end position="631"/>
    </location>
</feature>
<evidence type="ECO:0000256" key="1">
    <source>
        <dbReference type="ARBA" id="ARBA00004245"/>
    </source>
</evidence>
<feature type="coiled-coil region" evidence="10">
    <location>
        <begin position="720"/>
        <end position="793"/>
    </location>
</feature>
<evidence type="ECO:0000256" key="8">
    <source>
        <dbReference type="ARBA" id="ARBA00023212"/>
    </source>
</evidence>
<dbReference type="PANTHER" id="PTHR47117">
    <property type="entry name" value="STAR-RELATED LIPID TRANSFER PROTEIN 9"/>
    <property type="match status" value="1"/>
</dbReference>
<dbReference type="InterPro" id="IPR027417">
    <property type="entry name" value="P-loop_NTPase"/>
</dbReference>
<dbReference type="SMART" id="SM00233">
    <property type="entry name" value="PH"/>
    <property type="match status" value="1"/>
</dbReference>
<dbReference type="Pfam" id="PF12423">
    <property type="entry name" value="KIF1B"/>
    <property type="match status" value="1"/>
</dbReference>
<dbReference type="InterPro" id="IPR036961">
    <property type="entry name" value="Kinesin_motor_dom_sf"/>
</dbReference>
<dbReference type="Pfam" id="PF16183">
    <property type="entry name" value="Kinesin_assoc"/>
    <property type="match status" value="1"/>
</dbReference>
<feature type="compositionally biased region" description="Basic and acidic residues" evidence="11">
    <location>
        <begin position="1340"/>
        <end position="1356"/>
    </location>
</feature>
<gene>
    <name evidence="14" type="ORF">QYS62_004667</name>
</gene>
<dbReference type="PROSITE" id="PS00411">
    <property type="entry name" value="KINESIN_MOTOR_1"/>
    <property type="match status" value="1"/>
</dbReference>
<dbReference type="Proteomes" id="UP001489902">
    <property type="component" value="Chromosome 2"/>
</dbReference>
<feature type="region of interest" description="Disordered" evidence="11">
    <location>
        <begin position="672"/>
        <end position="698"/>
    </location>
</feature>
<evidence type="ECO:0000313" key="15">
    <source>
        <dbReference type="Proteomes" id="UP001489902"/>
    </source>
</evidence>
<dbReference type="Pfam" id="PF12473">
    <property type="entry name" value="DUF3694"/>
    <property type="match status" value="1"/>
</dbReference>
<dbReference type="CDD" id="cd06503">
    <property type="entry name" value="ATP-synt_Fo_b"/>
    <property type="match status" value="1"/>
</dbReference>
<feature type="compositionally biased region" description="Acidic residues" evidence="11">
    <location>
        <begin position="1357"/>
        <end position="1376"/>
    </location>
</feature>
<dbReference type="PROSITE" id="PS50003">
    <property type="entry name" value="PH_DOMAIN"/>
    <property type="match status" value="1"/>
</dbReference>
<evidence type="ECO:0000256" key="4">
    <source>
        <dbReference type="ARBA" id="ARBA00022741"/>
    </source>
</evidence>
<dbReference type="SUPFAM" id="SSF50729">
    <property type="entry name" value="PH domain-like"/>
    <property type="match status" value="1"/>
</dbReference>
<feature type="region of interest" description="Disordered" evidence="11">
    <location>
        <begin position="1262"/>
        <end position="1389"/>
    </location>
</feature>
<dbReference type="PRINTS" id="PR00380">
    <property type="entry name" value="KINESINHEAVY"/>
</dbReference>
<proteinExistence type="inferred from homology"/>
<keyword evidence="15" id="KW-1185">Reference proteome</keyword>
<evidence type="ECO:0000256" key="6">
    <source>
        <dbReference type="ARBA" id="ARBA00023054"/>
    </source>
</evidence>
<dbReference type="Pfam" id="PF00498">
    <property type="entry name" value="FHA"/>
    <property type="match status" value="1"/>
</dbReference>
<feature type="domain" description="Kinesin motor" evidence="13">
    <location>
        <begin position="1"/>
        <end position="324"/>
    </location>
</feature>
<keyword evidence="8" id="KW-0206">Cytoskeleton</keyword>
<keyword evidence="3" id="KW-0493">Microtubule</keyword>
<dbReference type="InterPro" id="IPR022140">
    <property type="entry name" value="Kinesin-like_KIF1-typ"/>
</dbReference>
<dbReference type="Gene3D" id="2.30.29.30">
    <property type="entry name" value="Pleckstrin-homology domain (PH domain)/Phosphotyrosine-binding domain (PTB)"/>
    <property type="match status" value="1"/>
</dbReference>
<organism evidence="14 15">
    <name type="scientific">Fusarium acuminatum</name>
    <dbReference type="NCBI Taxonomy" id="5515"/>
    <lineage>
        <taxon>Eukaryota</taxon>
        <taxon>Fungi</taxon>
        <taxon>Dikarya</taxon>
        <taxon>Ascomycota</taxon>
        <taxon>Pezizomycotina</taxon>
        <taxon>Sordariomycetes</taxon>
        <taxon>Hypocreomycetidae</taxon>
        <taxon>Hypocreales</taxon>
        <taxon>Nectriaceae</taxon>
        <taxon>Fusarium</taxon>
        <taxon>Fusarium tricinctum species complex</taxon>
    </lineage>
</organism>
<reference evidence="14 15" key="1">
    <citation type="submission" date="2024-04" db="EMBL/GenBank/DDBJ databases">
        <title>Complete genome sequence of Fusarium acuminatum.</title>
        <authorList>
            <person name="Lan B."/>
        </authorList>
    </citation>
    <scope>NUCLEOTIDE SEQUENCE [LARGE SCALE GENOMIC DNA]</scope>
    <source>
        <strain evidence="14">1A</strain>
    </source>
</reference>
<dbReference type="CDD" id="cd22705">
    <property type="entry name" value="FHA_KIF1"/>
    <property type="match status" value="1"/>
</dbReference>
<keyword evidence="4 9" id="KW-0547">Nucleotide-binding</keyword>
<dbReference type="SUPFAM" id="SSF52540">
    <property type="entry name" value="P-loop containing nucleoside triphosphate hydrolases"/>
    <property type="match status" value="1"/>
</dbReference>
<sequence length="1619" mass="179565">MKGNQTVITAPEGKGVKDGGPKAFAFDRSYWSFNKDDPNYAGQSNLFDDLGQPLLDNAFQGYNNCIFAYGQTGSGKSYSMMGYGKEIGVIPMICQDMFKRIEDIQKDKTTKCTVEVSYLEIYNERVRDLLNPSTKGNLKVREHPSTGPYVEDLAKLAVNEFHEIEHLMDEGNKARTVAATNMNQTSSRSHAVFTIMLTQKKYDADTKMEMEKVAKISLVDLAGSERATSTGATGARLKEGAEINRSLSTLGRVIAALADLSTPSAKKKKGGGQVPYRDSILTWLLKDSLGGNSMTAMIAAVSPADINFDETLSTLRYADSAKRIKNHAVVNEDANARMIRELKEELSLLRSKLGSGPGVPGASGVVAGEAYPEGTPLDQQMVSITGADGTLKKVSKAEIAEQLSQSEKLLTDLNQTWEEKLLKTEEIHKEREQALEDLGVSIEKGFVGLHTPKKMPHLVNLSDDPLLAECLVYNLKPGTTTVGNVDTNADHQANIRLNGARILHDHCSFENAPDGTVTLTPSEGASVMINGKRITEPSQLHSGYRVILGDFHIFRFNHPMEARAERAEVPERPTSLLRHSITASQFQALDRGSPSPSPRPGHERSFSRVSEFGDVSRPETPSIFQRSGRESDWSLARREAAGAILGSDQNLTSLSDEELNALFEDVQRARAERVNGREDGDDSDSSYPIRDKYLSGGTMDSFSLDTALTMPSTPKQGEPDDRLKEVREELQSKLEKQKEEYQDQLKSAEAANVEIEEIKQEKVKMEAALKELKEDMQKQLIQQRKQFEEKIEKMDPLKMPKKSPNLSDEEIEMAKRIVKAWRGRHFVKMAEAVLQNASILKEAQVMSHELDEHVVFQFAAVDVGHVLCSSYDMVLNGLTGEGDDVALEEAHKPCIGVRVVDFKHSVVHLWSLEKLHDRVRQMRQMHQYLDQPEYAQHLSLDNPFVETCMPSYTLVGEVDVSTMHLDKLLSWDDMRDAVPIREDKAKASRIHESQFFTQEKHDLLSRIQIMELNENGEYGAVEVTQTSELDTGTFQLHQGLQRRIGINISHSSGDALPWDGVAAVRVGKVRFVDSAGKTPDMGATEPDISLKLSQSPIFRENANGTKSLTIYAQWDSSLHNSLLLDRVTQDKYRVQMTISWEISSEKLAEPMKFSQKVCVQILSRTFVRQTSMFSALWQNVRFVRSSTGIFTLAMRPAPVKKVGDLWRLNSQHDYVKGEENLTSWTPRGVSLVNDFLVARKKKKRAADITVTEAVLAKLGLDGTNTISDKNEPEPEPSPELKPIIPSDDDLLNDTPETSQTDDEEPPTSDEPSTELSEEAQESETDQPDAELPETPEPEVGDVKEDTDKEEPSRQDTDEASSETPETTEVEEDETITVEEPPPKPEYDEGQTDLLTKCLKLWKKYPDPSDNILSSTNMAPPTDGLMPDAPAQPTLVATVIRVPKNPKVLKGGYLMIPNSDSTRWVKRFVELRRPYLHLHSATDGDEVGLISLRNSRIDSQPGVLGLLQVAGDSGAQGQNGQEGGPDFTPGHRRTSSGRVISTIWTGNGGAASAGGSGLQRLPERMQSAVFAIYGTDNTWLFAARSERDKMDWIFRIDQTYLSNDSVPGSGIASPFPGSDF</sequence>
<evidence type="ECO:0000256" key="9">
    <source>
        <dbReference type="PROSITE-ProRule" id="PRU00283"/>
    </source>
</evidence>
<evidence type="ECO:0000256" key="10">
    <source>
        <dbReference type="SAM" id="Coils"/>
    </source>
</evidence>
<dbReference type="InterPro" id="IPR011993">
    <property type="entry name" value="PH-like_dom_sf"/>
</dbReference>
<dbReference type="InterPro" id="IPR001849">
    <property type="entry name" value="PH_domain"/>
</dbReference>
<dbReference type="SUPFAM" id="SSF49879">
    <property type="entry name" value="SMAD/FHA domain"/>
    <property type="match status" value="1"/>
</dbReference>
<dbReference type="Gene3D" id="2.60.200.20">
    <property type="match status" value="1"/>
</dbReference>
<comment type="subcellular location">
    <subcellularLocation>
        <location evidence="1">Cytoplasm</location>
        <location evidence="1">Cytoskeleton</location>
    </subcellularLocation>
</comment>
<evidence type="ECO:0000259" key="13">
    <source>
        <dbReference type="PROSITE" id="PS50067"/>
    </source>
</evidence>
<dbReference type="InterPro" id="IPR032405">
    <property type="entry name" value="Kinesin_assoc"/>
</dbReference>
<keyword evidence="7 9" id="KW-0505">Motor protein</keyword>
<keyword evidence="2" id="KW-0963">Cytoplasm</keyword>
<dbReference type="CDD" id="cd01365">
    <property type="entry name" value="KISc_KIF1A_KIF1B"/>
    <property type="match status" value="1"/>
</dbReference>
<feature type="domain" description="PH" evidence="12">
    <location>
        <begin position="1446"/>
        <end position="1600"/>
    </location>
</feature>
<keyword evidence="6 10" id="KW-0175">Coiled coil</keyword>
<dbReference type="InterPro" id="IPR008984">
    <property type="entry name" value="SMAD_FHA_dom_sf"/>
</dbReference>
<dbReference type="Pfam" id="PF00225">
    <property type="entry name" value="Kinesin"/>
    <property type="match status" value="1"/>
</dbReference>
<feature type="region of interest" description="Disordered" evidence="11">
    <location>
        <begin position="1511"/>
        <end position="1531"/>
    </location>
</feature>
<evidence type="ECO:0000256" key="5">
    <source>
        <dbReference type="ARBA" id="ARBA00022840"/>
    </source>
</evidence>
<dbReference type="Gene3D" id="6.10.250.2520">
    <property type="match status" value="1"/>
</dbReference>
<evidence type="ECO:0000313" key="14">
    <source>
        <dbReference type="EMBL" id="WZH43657.1"/>
    </source>
</evidence>
<evidence type="ECO:0000256" key="3">
    <source>
        <dbReference type="ARBA" id="ARBA00022701"/>
    </source>
</evidence>
<protein>
    <submittedName>
        <fullName evidence="14">Kinesin</fullName>
    </submittedName>
</protein>
<name>A0ABZ2WUP2_9HYPO</name>
<dbReference type="SMART" id="SM00129">
    <property type="entry name" value="KISc"/>
    <property type="match status" value="1"/>
</dbReference>
<evidence type="ECO:0000259" key="12">
    <source>
        <dbReference type="PROSITE" id="PS50003"/>
    </source>
</evidence>
<evidence type="ECO:0000256" key="7">
    <source>
        <dbReference type="ARBA" id="ARBA00023175"/>
    </source>
</evidence>
<dbReference type="PROSITE" id="PS50067">
    <property type="entry name" value="KINESIN_MOTOR_2"/>
    <property type="match status" value="1"/>
</dbReference>
<evidence type="ECO:0000256" key="11">
    <source>
        <dbReference type="SAM" id="MobiDB-lite"/>
    </source>
</evidence>
<comment type="similarity">
    <text evidence="9">Belongs to the TRAFAC class myosin-kinesin ATPase superfamily. Kinesin family.</text>
</comment>
<dbReference type="InterPro" id="IPR022164">
    <property type="entry name" value="Kinesin-like"/>
</dbReference>
<keyword evidence="5 9" id="KW-0067">ATP-binding</keyword>
<dbReference type="Gene3D" id="3.40.850.10">
    <property type="entry name" value="Kinesin motor domain"/>
    <property type="match status" value="1"/>
</dbReference>
<dbReference type="EMBL" id="CP151261">
    <property type="protein sequence ID" value="WZH43657.1"/>
    <property type="molecule type" value="Genomic_DNA"/>
</dbReference>